<name>A0ABT8L972_9BACT</name>
<dbReference type="InterPro" id="IPR013766">
    <property type="entry name" value="Thioredoxin_domain"/>
</dbReference>
<dbReference type="RefSeq" id="WP_346759646.1">
    <property type="nucleotide sequence ID" value="NZ_JAUJEB010000004.1"/>
</dbReference>
<dbReference type="InterPro" id="IPR050553">
    <property type="entry name" value="Thioredoxin_ResA/DsbE_sf"/>
</dbReference>
<keyword evidence="5" id="KW-0812">Transmembrane</keyword>
<evidence type="ECO:0000259" key="6">
    <source>
        <dbReference type="PROSITE" id="PS51352"/>
    </source>
</evidence>
<dbReference type="InterPro" id="IPR017937">
    <property type="entry name" value="Thioredoxin_CS"/>
</dbReference>
<feature type="transmembrane region" description="Helical" evidence="5">
    <location>
        <begin position="12"/>
        <end position="30"/>
    </location>
</feature>
<dbReference type="Gene3D" id="3.40.30.10">
    <property type="entry name" value="Glutaredoxin"/>
    <property type="match status" value="1"/>
</dbReference>
<keyword evidence="2" id="KW-0201">Cytochrome c-type biogenesis</keyword>
<dbReference type="PROSITE" id="PS00194">
    <property type="entry name" value="THIOREDOXIN_1"/>
    <property type="match status" value="1"/>
</dbReference>
<dbReference type="Pfam" id="PF00578">
    <property type="entry name" value="AhpC-TSA"/>
    <property type="match status" value="1"/>
</dbReference>
<keyword evidence="4" id="KW-0676">Redox-active center</keyword>
<evidence type="ECO:0000256" key="4">
    <source>
        <dbReference type="ARBA" id="ARBA00023284"/>
    </source>
</evidence>
<dbReference type="InterPro" id="IPR000866">
    <property type="entry name" value="AhpC/TSA"/>
</dbReference>
<gene>
    <name evidence="7" type="ORF">QQ020_19695</name>
</gene>
<keyword evidence="3" id="KW-1015">Disulfide bond</keyword>
<evidence type="ECO:0000256" key="3">
    <source>
        <dbReference type="ARBA" id="ARBA00023157"/>
    </source>
</evidence>
<dbReference type="InterPro" id="IPR036249">
    <property type="entry name" value="Thioredoxin-like_sf"/>
</dbReference>
<reference evidence="7" key="1">
    <citation type="submission" date="2023-06" db="EMBL/GenBank/DDBJ databases">
        <title>Genomic of Agaribacillus aureum.</title>
        <authorList>
            <person name="Wang G."/>
        </authorList>
    </citation>
    <scope>NUCLEOTIDE SEQUENCE</scope>
    <source>
        <strain evidence="7">BMA12</strain>
    </source>
</reference>
<evidence type="ECO:0000256" key="5">
    <source>
        <dbReference type="SAM" id="Phobius"/>
    </source>
</evidence>
<protein>
    <submittedName>
        <fullName evidence="7">TlpA disulfide reductase family protein</fullName>
    </submittedName>
</protein>
<evidence type="ECO:0000256" key="2">
    <source>
        <dbReference type="ARBA" id="ARBA00022748"/>
    </source>
</evidence>
<organism evidence="7 8">
    <name type="scientific">Agaribacillus aureus</name>
    <dbReference type="NCBI Taxonomy" id="3051825"/>
    <lineage>
        <taxon>Bacteria</taxon>
        <taxon>Pseudomonadati</taxon>
        <taxon>Bacteroidota</taxon>
        <taxon>Cytophagia</taxon>
        <taxon>Cytophagales</taxon>
        <taxon>Splendidivirgaceae</taxon>
        <taxon>Agaribacillus</taxon>
    </lineage>
</organism>
<dbReference type="PANTHER" id="PTHR42852">
    <property type="entry name" value="THIOL:DISULFIDE INTERCHANGE PROTEIN DSBE"/>
    <property type="match status" value="1"/>
</dbReference>
<evidence type="ECO:0000313" key="7">
    <source>
        <dbReference type="EMBL" id="MDN5214312.1"/>
    </source>
</evidence>
<comment type="subcellular location">
    <subcellularLocation>
        <location evidence="1">Cell envelope</location>
    </subcellularLocation>
</comment>
<dbReference type="SUPFAM" id="SSF52833">
    <property type="entry name" value="Thioredoxin-like"/>
    <property type="match status" value="1"/>
</dbReference>
<keyword evidence="5" id="KW-1133">Transmembrane helix</keyword>
<feature type="domain" description="Thioredoxin" evidence="6">
    <location>
        <begin position="57"/>
        <end position="196"/>
    </location>
</feature>
<evidence type="ECO:0000313" key="8">
    <source>
        <dbReference type="Proteomes" id="UP001172083"/>
    </source>
</evidence>
<sequence>MTEKAKKVRKEILSWVLTLAIFGFLYITGLHRQIAAGLQRVVVATGIIRPETDLVLDNKPQVDYNFTLKSRTGENVSFEDLKGKVIFMNLWATWCAPCLAEMSDIHDLYQSVDSSKVAFVMISRDDRFGRAKQYVDKKEYTFPIYQLNGPLPEVFSTKSIPTTYVISKNGKIAVKKTGFATYNTEEFKNYLITLADS</sequence>
<accession>A0ABT8L972</accession>
<keyword evidence="8" id="KW-1185">Reference proteome</keyword>
<dbReference type="CDD" id="cd02966">
    <property type="entry name" value="TlpA_like_family"/>
    <property type="match status" value="1"/>
</dbReference>
<dbReference type="EMBL" id="JAUJEB010000004">
    <property type="protein sequence ID" value="MDN5214312.1"/>
    <property type="molecule type" value="Genomic_DNA"/>
</dbReference>
<dbReference type="PROSITE" id="PS51352">
    <property type="entry name" value="THIOREDOXIN_2"/>
    <property type="match status" value="1"/>
</dbReference>
<dbReference type="PANTHER" id="PTHR42852:SF6">
    <property type="entry name" value="THIOL:DISULFIDE INTERCHANGE PROTEIN DSBE"/>
    <property type="match status" value="1"/>
</dbReference>
<dbReference type="Proteomes" id="UP001172083">
    <property type="component" value="Unassembled WGS sequence"/>
</dbReference>
<keyword evidence="5" id="KW-0472">Membrane</keyword>
<evidence type="ECO:0000256" key="1">
    <source>
        <dbReference type="ARBA" id="ARBA00004196"/>
    </source>
</evidence>
<proteinExistence type="predicted"/>
<comment type="caution">
    <text evidence="7">The sequence shown here is derived from an EMBL/GenBank/DDBJ whole genome shotgun (WGS) entry which is preliminary data.</text>
</comment>